<dbReference type="Proteomes" id="UP000606008">
    <property type="component" value="Unassembled WGS sequence"/>
</dbReference>
<evidence type="ECO:0000259" key="6">
    <source>
        <dbReference type="Pfam" id="PF00082"/>
    </source>
</evidence>
<dbReference type="InterPro" id="IPR050131">
    <property type="entry name" value="Peptidase_S8_subtilisin-like"/>
</dbReference>
<dbReference type="InterPro" id="IPR036852">
    <property type="entry name" value="Peptidase_S8/S53_dom_sf"/>
</dbReference>
<evidence type="ECO:0000256" key="2">
    <source>
        <dbReference type="ARBA" id="ARBA00022670"/>
    </source>
</evidence>
<keyword evidence="4 5" id="KW-0720">Serine protease</keyword>
<evidence type="ECO:0000259" key="7">
    <source>
        <dbReference type="Pfam" id="PF22148"/>
    </source>
</evidence>
<evidence type="ECO:0000256" key="3">
    <source>
        <dbReference type="ARBA" id="ARBA00022801"/>
    </source>
</evidence>
<dbReference type="PROSITE" id="PS51892">
    <property type="entry name" value="SUBTILASE"/>
    <property type="match status" value="1"/>
</dbReference>
<protein>
    <submittedName>
        <fullName evidence="8">S8 family serine peptidase</fullName>
    </submittedName>
</protein>
<dbReference type="PANTHER" id="PTHR43806:SF11">
    <property type="entry name" value="CEREVISIN-RELATED"/>
    <property type="match status" value="1"/>
</dbReference>
<dbReference type="EMBL" id="WAEL01000005">
    <property type="protein sequence ID" value="NID11474.1"/>
    <property type="molecule type" value="Genomic_DNA"/>
</dbReference>
<dbReference type="CDD" id="cd07473">
    <property type="entry name" value="Peptidases_S8_Subtilisin_like"/>
    <property type="match status" value="1"/>
</dbReference>
<gene>
    <name evidence="8" type="ORF">F7231_14965</name>
</gene>
<proteinExistence type="inferred from homology"/>
<evidence type="ECO:0000256" key="5">
    <source>
        <dbReference type="PROSITE-ProRule" id="PRU01240"/>
    </source>
</evidence>
<dbReference type="RefSeq" id="WP_166692481.1">
    <property type="nucleotide sequence ID" value="NZ_WAEL01000005.1"/>
</dbReference>
<dbReference type="InterPro" id="IPR022398">
    <property type="entry name" value="Peptidase_S8_His-AS"/>
</dbReference>
<feature type="active site" description="Charge relay system" evidence="5">
    <location>
        <position position="409"/>
    </location>
</feature>
<dbReference type="PROSITE" id="PS00138">
    <property type="entry name" value="SUBTILASE_SER"/>
    <property type="match status" value="1"/>
</dbReference>
<evidence type="ECO:0000313" key="8">
    <source>
        <dbReference type="EMBL" id="NID11474.1"/>
    </source>
</evidence>
<dbReference type="PRINTS" id="PR00723">
    <property type="entry name" value="SUBTILISIN"/>
</dbReference>
<dbReference type="Gene3D" id="3.40.50.200">
    <property type="entry name" value="Peptidase S8/S53 domain"/>
    <property type="match status" value="1"/>
</dbReference>
<feature type="domain" description="Fervidolysin-like N-terminal prodomain" evidence="7">
    <location>
        <begin position="35"/>
        <end position="121"/>
    </location>
</feature>
<dbReference type="Pfam" id="PF22148">
    <property type="entry name" value="Fervidolysin_NPro-like"/>
    <property type="match status" value="1"/>
</dbReference>
<dbReference type="PROSITE" id="PS51257">
    <property type="entry name" value="PROKAR_LIPOPROTEIN"/>
    <property type="match status" value="1"/>
</dbReference>
<evidence type="ECO:0000256" key="4">
    <source>
        <dbReference type="ARBA" id="ARBA00022825"/>
    </source>
</evidence>
<comment type="caution">
    <text evidence="8">The sequence shown here is derived from an EMBL/GenBank/DDBJ whole genome shotgun (WGS) entry which is preliminary data.</text>
</comment>
<feature type="domain" description="Peptidase S8/S53" evidence="6">
    <location>
        <begin position="171"/>
        <end position="442"/>
    </location>
</feature>
<keyword evidence="9" id="KW-1185">Reference proteome</keyword>
<dbReference type="Pfam" id="PF00082">
    <property type="entry name" value="Peptidase_S8"/>
    <property type="match status" value="1"/>
</dbReference>
<organism evidence="8 9">
    <name type="scientific">Fibrivirga algicola</name>
    <dbReference type="NCBI Taxonomy" id="2950420"/>
    <lineage>
        <taxon>Bacteria</taxon>
        <taxon>Pseudomonadati</taxon>
        <taxon>Bacteroidota</taxon>
        <taxon>Cytophagia</taxon>
        <taxon>Cytophagales</taxon>
        <taxon>Spirosomataceae</taxon>
        <taxon>Fibrivirga</taxon>
    </lineage>
</organism>
<comment type="similarity">
    <text evidence="1 5">Belongs to the peptidase S8 family.</text>
</comment>
<feature type="active site" description="Charge relay system" evidence="5">
    <location>
        <position position="178"/>
    </location>
</feature>
<evidence type="ECO:0000313" key="9">
    <source>
        <dbReference type="Proteomes" id="UP000606008"/>
    </source>
</evidence>
<accession>A0ABX0QMW8</accession>
<keyword evidence="3 5" id="KW-0378">Hydrolase</keyword>
<evidence type="ECO:0000256" key="1">
    <source>
        <dbReference type="ARBA" id="ARBA00011073"/>
    </source>
</evidence>
<keyword evidence="2 5" id="KW-0645">Protease</keyword>
<dbReference type="InterPro" id="IPR054399">
    <property type="entry name" value="Fervidolysin-like_N_prodom"/>
</dbReference>
<reference evidence="8" key="1">
    <citation type="submission" date="2024-05" db="EMBL/GenBank/DDBJ databases">
        <authorList>
            <person name="Jung D.-H."/>
        </authorList>
    </citation>
    <scope>NUCLEOTIDE SEQUENCE</scope>
    <source>
        <strain evidence="8">JA-25</strain>
    </source>
</reference>
<sequence length="463" mass="47729">MKSTVYTGQRLLAALICCGVLYSCQPKTDLLPTQAGQARVGAEGKYVAGEVIIKFKADVSDEKMQKALDKMKVTKAEKILTKMMEKAGQKNGIVLASVSTDVLDAISQLETLPEVEYAEPNYIYTTDATSNDSYFTNGSLWGMYGSSTSPANQYGSQAATAWGKGQTGSGSVIVGIIDEGWMNTHTDLAANKWVNPYETVDGKDNDGNGYIDDINGWDFASNNSSIYDGAADDHGTHVAGTIGAVGGNGTGVAGVCWNVKMIGLKFLGANGGTSANAIKAIDYLTDMKTRHSALNIVASNNSWGGGGFSQALQDAIGRANNANILFVAAAGNGGSDGVGDNNDAVANYPSNYPNANVIAVAAITSSGARSSFSNYGATTVDIGAPGSGIWSTVPNSSGASSYASYNGTSMATPHVTGAVALYKSLYPTATAAQIKSAILSKAVPTSSLSGRCVTGGRLSVSSF</sequence>
<dbReference type="InterPro" id="IPR023828">
    <property type="entry name" value="Peptidase_S8_Ser-AS"/>
</dbReference>
<dbReference type="PANTHER" id="PTHR43806">
    <property type="entry name" value="PEPTIDASE S8"/>
    <property type="match status" value="1"/>
</dbReference>
<dbReference type="SUPFAM" id="SSF52743">
    <property type="entry name" value="Subtilisin-like"/>
    <property type="match status" value="1"/>
</dbReference>
<dbReference type="InterPro" id="IPR015500">
    <property type="entry name" value="Peptidase_S8_subtilisin-rel"/>
</dbReference>
<dbReference type="InterPro" id="IPR034204">
    <property type="entry name" value="PfSUB1-like_cat_dom"/>
</dbReference>
<feature type="active site" description="Charge relay system" evidence="5">
    <location>
        <position position="234"/>
    </location>
</feature>
<dbReference type="PROSITE" id="PS00137">
    <property type="entry name" value="SUBTILASE_HIS"/>
    <property type="match status" value="1"/>
</dbReference>
<dbReference type="InterPro" id="IPR000209">
    <property type="entry name" value="Peptidase_S8/S53_dom"/>
</dbReference>
<name>A0ABX0QMW8_9BACT</name>